<evidence type="ECO:0000256" key="1">
    <source>
        <dbReference type="SAM" id="MobiDB-lite"/>
    </source>
</evidence>
<feature type="compositionally biased region" description="Basic and acidic residues" evidence="1">
    <location>
        <begin position="1495"/>
        <end position="1505"/>
    </location>
</feature>
<reference evidence="2 3" key="1">
    <citation type="submission" date="2017-09" db="EMBL/GenBank/DDBJ databases">
        <authorList>
            <person name="Lee N."/>
            <person name="Cho B.-K."/>
        </authorList>
    </citation>
    <scope>NUCLEOTIDE SEQUENCE [LARGE SCALE GENOMIC DNA]</scope>
    <source>
        <strain evidence="2 3">ATCC 39115</strain>
    </source>
</reference>
<organism evidence="2 3">
    <name type="scientific">Streptomyces viridosporus T7A</name>
    <dbReference type="NCBI Taxonomy" id="665577"/>
    <lineage>
        <taxon>Bacteria</taxon>
        <taxon>Bacillati</taxon>
        <taxon>Actinomycetota</taxon>
        <taxon>Actinomycetes</taxon>
        <taxon>Kitasatosporales</taxon>
        <taxon>Streptomycetaceae</taxon>
        <taxon>Streptomyces</taxon>
    </lineage>
</organism>
<sequence length="1646" mass="181512">MSYGQADPVDWRSIRSWAGSQDRAFEELCFQLREPARPGWRTIKTAAPDGGVEWYNLAPDGRVHGFQVKYVHELDDLLPLARESLKAVGRNRPRRNVTRMVFMVCIDLPDPAHLHKGKPVVGARQRWEQAVAGWKRQLEGTGDIEVELLGSGELLEQLLAPGNEGRLWFFFQRRALGAEWLKEQFERAARIASDRYTPQHHIPLPVASTLDACAMAGSLIEHVKQRVEIFRTTVSDAQFAWQSRSAPARDADAGQLASVAVRVESQLARLSHIADELHLAVESVTAAGLPAERMAMAAERASEVVFDVRQAQREWFELVSGDEDKRAGDTDPIRSLLITLDRLSALCRSDEARAAEAKAWVLLGEAGQGKTHLLVDATRRALEAGRPAVTVFGELMAAEDPLTEIARQLGLGDVSHTVLLQALDAAGAASDTRFLLMIDALNDAEEPGRWRSRLPQLWAQAEPYDHVAVVVSCRSSLKDVVLPADVSAHHVPCTDHPGFAGHEVEALESYLQKAPSALPRTPLLAPAFSNPLFVKLYCESLEALPEKQRGIAARTQHRSAVFDSFLQRRAHQIHLALHLDVGERVVQRAVKELAWQMARAGREVLSQQQVREITAPFAPHLTRWPDTLLGQMVAHGVLASERFRTVDGQPEAGYGFGYQAFSDDRIVDAMLAEHAAEVEAAAATGTLAPESPLRTWLEAASPNLVEAATVLLAERTGRELIDLLGAGQDADTDGHSVRNRFALYVSLVRTLALRDARSVGRRTAALLEQAADQFDLGPMVLEATMGVSAQTEHLLNADHLHRTLCAMAPADRDVKWGIPIYDVLDRSGPLHRLLRWAEQLPTPPQLRPSPAAAAAPWAPRRAGSTSMAAVAHQPSEEEVVRLAATTLVWTLTSSNRFLRDRVTKALVQLLLGYPQVLTRLLDRFLHTDVRAIDDPYVFERLAVVARGVVARTRASTGHHTLLADVARRLLAHVYGDVSSPAHASVNALLCDAASRVVQDSFEAGLISEDDAARCAHPHPCPHPGPAPGEETIDARYPSRDAHDERLWGSLRASLLGLADFTSYEVKPAVRTFSQLPLATPAPAPAYQRREQPPLLVPDKVEGFAQSLPASVRDALGTPQAVTRLLSECWRARRVLTGQQQRLLEQCAQPPTREEQLADTPVDKDWASRWIFDNAAQRGWTPERFAAFDNMRGAGRGREGHKAERIGKKYQWLGLHALVERLANHRHMIQAHAGDPAQYPGAAALLLLDIDPTLPPAAHPLSPTSTTEHENTAAANAAHATFPLTAPDGRWEPPPPVLPASDQLADWLQQDTGLPDLGTLAVREDDQGQQWVVLYEYVADSVGGPEWKGQAEQWHLIHSWLLEKAHYEPAMDFLAPRTLMGRWMPEIPSWHGIYLADIPRHVPERDGRDNEMRFIDYGADTDRPPSASSPAPRSPAGRRRRAMTGDDATQASEYLDDLLGELGLAQSSTREQQLHELAERWSRPASTDATDPQSDTDSRDVACDTDGRPLHAVPAVQEYNWSASGHDCSLDAPVALSLPSHQLLHGAGLTRGPDNGDWYTSDGSRVARALTGHRPTGTVDALLIRRDWLEQRLRTLDATLILGLFGERQPRTTDLTQWREYSQTVGLRPGHEPAVQQQLTRVKTNRT</sequence>
<feature type="region of interest" description="Disordered" evidence="1">
    <location>
        <begin position="1415"/>
        <end position="1446"/>
    </location>
</feature>
<evidence type="ECO:0000313" key="2">
    <source>
        <dbReference type="EMBL" id="QEU83463.1"/>
    </source>
</evidence>
<feature type="region of interest" description="Disordered" evidence="1">
    <location>
        <begin position="1468"/>
        <end position="1505"/>
    </location>
</feature>
<accession>A0ABX6A6Z5</accession>
<keyword evidence="3" id="KW-1185">Reference proteome</keyword>
<evidence type="ECO:0008006" key="4">
    <source>
        <dbReference type="Google" id="ProtNLM"/>
    </source>
</evidence>
<protein>
    <recommendedName>
        <fullName evidence="4">ATP-binding protein</fullName>
    </recommendedName>
</protein>
<feature type="compositionally biased region" description="Basic and acidic residues" evidence="1">
    <location>
        <begin position="1471"/>
        <end position="1481"/>
    </location>
</feature>
<feature type="compositionally biased region" description="Polar residues" evidence="1">
    <location>
        <begin position="1483"/>
        <end position="1494"/>
    </location>
</feature>
<dbReference type="RefSeq" id="WP_016828401.1">
    <property type="nucleotide sequence ID" value="NZ_CP023700.1"/>
</dbReference>
<name>A0ABX6A6Z5_STRVD</name>
<gene>
    <name evidence="2" type="ORF">CP969_00710</name>
</gene>
<evidence type="ECO:0000313" key="3">
    <source>
        <dbReference type="Proteomes" id="UP000327143"/>
    </source>
</evidence>
<dbReference type="Proteomes" id="UP000327143">
    <property type="component" value="Chromosome"/>
</dbReference>
<proteinExistence type="predicted"/>
<feature type="compositionally biased region" description="Low complexity" evidence="1">
    <location>
        <begin position="1423"/>
        <end position="1434"/>
    </location>
</feature>
<dbReference type="EMBL" id="CP023700">
    <property type="protein sequence ID" value="QEU83463.1"/>
    <property type="molecule type" value="Genomic_DNA"/>
</dbReference>